<feature type="compositionally biased region" description="Basic and acidic residues" evidence="2">
    <location>
        <begin position="384"/>
        <end position="394"/>
    </location>
</feature>
<dbReference type="PROSITE" id="PS50086">
    <property type="entry name" value="TBC_RABGAP"/>
    <property type="match status" value="1"/>
</dbReference>
<evidence type="ECO:0000256" key="1">
    <source>
        <dbReference type="ARBA" id="ARBA00022468"/>
    </source>
</evidence>
<dbReference type="EMBL" id="LNIX01000021">
    <property type="protein sequence ID" value="OXA43815.1"/>
    <property type="molecule type" value="Genomic_DNA"/>
</dbReference>
<dbReference type="OrthoDB" id="10264062at2759"/>
<feature type="compositionally biased region" description="Low complexity" evidence="2">
    <location>
        <begin position="310"/>
        <end position="329"/>
    </location>
</feature>
<dbReference type="GO" id="GO:1901096">
    <property type="term" value="P:regulation of autophagosome maturation"/>
    <property type="evidence" value="ECO:0007669"/>
    <property type="project" value="TreeGrafter"/>
</dbReference>
<accession>A0A226DE05</accession>
<dbReference type="Pfam" id="PF00566">
    <property type="entry name" value="RabGAP-TBC"/>
    <property type="match status" value="1"/>
</dbReference>
<reference evidence="4 5" key="1">
    <citation type="submission" date="2015-12" db="EMBL/GenBank/DDBJ databases">
        <title>The genome of Folsomia candida.</title>
        <authorList>
            <person name="Faddeeva A."/>
            <person name="Derks M.F."/>
            <person name="Anvar Y."/>
            <person name="Smit S."/>
            <person name="Van Straalen N."/>
            <person name="Roelofs D."/>
        </authorList>
    </citation>
    <scope>NUCLEOTIDE SEQUENCE [LARGE SCALE GENOMIC DNA]</scope>
    <source>
        <strain evidence="4 5">VU population</strain>
        <tissue evidence="4">Whole body</tissue>
    </source>
</reference>
<feature type="compositionally biased region" description="Low complexity" evidence="2">
    <location>
        <begin position="251"/>
        <end position="263"/>
    </location>
</feature>
<evidence type="ECO:0000259" key="3">
    <source>
        <dbReference type="PROSITE" id="PS50086"/>
    </source>
</evidence>
<gene>
    <name evidence="4" type="ORF">Fcan01_21574</name>
</gene>
<name>A0A226DE05_FOLCA</name>
<dbReference type="GO" id="GO:0005096">
    <property type="term" value="F:GTPase activator activity"/>
    <property type="evidence" value="ECO:0007669"/>
    <property type="project" value="UniProtKB-KW"/>
</dbReference>
<dbReference type="InterPro" id="IPR035969">
    <property type="entry name" value="Rab-GAP_TBC_sf"/>
</dbReference>
<evidence type="ECO:0000313" key="5">
    <source>
        <dbReference type="Proteomes" id="UP000198287"/>
    </source>
</evidence>
<dbReference type="GO" id="GO:0005776">
    <property type="term" value="C:autophagosome"/>
    <property type="evidence" value="ECO:0007669"/>
    <property type="project" value="TreeGrafter"/>
</dbReference>
<feature type="compositionally biased region" description="Polar residues" evidence="2">
    <location>
        <begin position="340"/>
        <end position="367"/>
    </location>
</feature>
<dbReference type="Gene3D" id="1.10.472.80">
    <property type="entry name" value="Ypt/Rab-GAP domain of gyp1p, domain 3"/>
    <property type="match status" value="2"/>
</dbReference>
<dbReference type="AlphaFoldDB" id="A0A226DE05"/>
<dbReference type="PANTHER" id="PTHR22957">
    <property type="entry name" value="TBC1 DOMAIN FAMILY MEMBER GTPASE-ACTIVATING PROTEIN"/>
    <property type="match status" value="1"/>
</dbReference>
<keyword evidence="5" id="KW-1185">Reference proteome</keyword>
<organism evidence="4 5">
    <name type="scientific">Folsomia candida</name>
    <name type="common">Springtail</name>
    <dbReference type="NCBI Taxonomy" id="158441"/>
    <lineage>
        <taxon>Eukaryota</taxon>
        <taxon>Metazoa</taxon>
        <taxon>Ecdysozoa</taxon>
        <taxon>Arthropoda</taxon>
        <taxon>Hexapoda</taxon>
        <taxon>Collembola</taxon>
        <taxon>Entomobryomorpha</taxon>
        <taxon>Isotomoidea</taxon>
        <taxon>Isotomidae</taxon>
        <taxon>Proisotominae</taxon>
        <taxon>Folsomia</taxon>
    </lineage>
</organism>
<sequence>MHAKERMKPNFNCDGLSMSLKFSHLAETVAFYDPDFWSYLKMIGADDLLFCYRWLILELKREFAFEDALRMMEVCFASLPYKPQDVPLFEVKFTLSNAHAIPIQVANNSLTSSYSRVCALRRSSTSLCGGGSGGLPNVSELRGRRFSRKPKANPLSLDENSLTSVSSISTSLTGSGGGGSSFGGSVVRSHTKPFYSLDETTEGLSACDFMTGSPFEMLNLDGNLSSPKPKKLIKNLKEFWTIAKGSEDPSPDSTPFSSKSSTMSNLEAALGPMTSDSDCNGGAVFFDDLPPEKITSINSPISVKRQNVISTSSPPLTTRSRHSSCNSSSGKVIGVIPPRMTTSSNFPMSAVATATPTKTSGSTSFNPISPRRGGDEQTTNLSKSENKSEQFANHDDDDDNNSSSRGGGGGFLPIPTPASDQDPERTSQTSNADSEHDSGHCYGNSTELFESLNDPQFSRGRAHVKMPSPDILGGGNPFLMFLCLTLLLQHRDHIMKNGMDYNETAMYFDKLIRKHNVGRVLAHARMLYSEYLKNNAARA</sequence>
<comment type="caution">
    <text evidence="4">The sequence shown here is derived from an EMBL/GenBank/DDBJ whole genome shotgun (WGS) entry which is preliminary data.</text>
</comment>
<evidence type="ECO:0000313" key="4">
    <source>
        <dbReference type="EMBL" id="OXA43815.1"/>
    </source>
</evidence>
<evidence type="ECO:0000256" key="2">
    <source>
        <dbReference type="SAM" id="MobiDB-lite"/>
    </source>
</evidence>
<feature type="region of interest" description="Disordered" evidence="2">
    <location>
        <begin position="244"/>
        <end position="263"/>
    </location>
</feature>
<dbReference type="InterPro" id="IPR000195">
    <property type="entry name" value="Rab-GAP-TBC_dom"/>
</dbReference>
<dbReference type="Proteomes" id="UP000198287">
    <property type="component" value="Unassembled WGS sequence"/>
</dbReference>
<dbReference type="STRING" id="158441.A0A226DE05"/>
<dbReference type="PANTHER" id="PTHR22957:SF333">
    <property type="entry name" value="TBC1 DOMAIN FAMILY MEMBER 25"/>
    <property type="match status" value="1"/>
</dbReference>
<proteinExistence type="predicted"/>
<keyword evidence="1" id="KW-0343">GTPase activation</keyword>
<feature type="domain" description="Rab-GAP TBC" evidence="3">
    <location>
        <begin position="1"/>
        <end position="79"/>
    </location>
</feature>
<dbReference type="SUPFAM" id="SSF47923">
    <property type="entry name" value="Ypt/Rab-GAP domain of gyp1p"/>
    <property type="match status" value="1"/>
</dbReference>
<protein>
    <submittedName>
        <fullName evidence="4">Small G protein signaling modulator 2</fullName>
    </submittedName>
</protein>
<feature type="region of interest" description="Disordered" evidence="2">
    <location>
        <begin position="306"/>
        <end position="447"/>
    </location>
</feature>
<dbReference type="OMA" id="NETAMYF"/>